<feature type="non-terminal residue" evidence="8">
    <location>
        <position position="264"/>
    </location>
</feature>
<evidence type="ECO:0000256" key="1">
    <source>
        <dbReference type="ARBA" id="ARBA00003701"/>
    </source>
</evidence>
<dbReference type="EC" id="2.5.1.18" evidence="3"/>
<dbReference type="SUPFAM" id="SSF47616">
    <property type="entry name" value="GST C-terminal domain-like"/>
    <property type="match status" value="1"/>
</dbReference>
<evidence type="ECO:0000259" key="7">
    <source>
        <dbReference type="PROSITE" id="PS50405"/>
    </source>
</evidence>
<comment type="similarity">
    <text evidence="2">Belongs to the GST superfamily. Mu family.</text>
</comment>
<dbReference type="Gene3D" id="3.40.30.10">
    <property type="entry name" value="Glutaredoxin"/>
    <property type="match status" value="1"/>
</dbReference>
<dbReference type="InterPro" id="IPR004046">
    <property type="entry name" value="GST_C"/>
</dbReference>
<dbReference type="OrthoDB" id="410118at2759"/>
<evidence type="ECO:0000256" key="2">
    <source>
        <dbReference type="ARBA" id="ARBA00005861"/>
    </source>
</evidence>
<feature type="non-terminal residue" evidence="8">
    <location>
        <position position="1"/>
    </location>
</feature>
<dbReference type="InterPro" id="IPR010987">
    <property type="entry name" value="Glutathione-S-Trfase_C-like"/>
</dbReference>
<comment type="caution">
    <text evidence="8">The sequence shown here is derived from an EMBL/GenBank/DDBJ whole genome shotgun (WGS) entry which is preliminary data.</text>
</comment>
<dbReference type="GO" id="GO:0004364">
    <property type="term" value="F:glutathione transferase activity"/>
    <property type="evidence" value="ECO:0007669"/>
    <property type="project" value="UniProtKB-EC"/>
</dbReference>
<evidence type="ECO:0000313" key="9">
    <source>
        <dbReference type="EMBL" id="CAL1164742.1"/>
    </source>
</evidence>
<dbReference type="PANTHER" id="PTHR11571:SF222">
    <property type="entry name" value="GLUTATHIONE TRANSFERASE"/>
    <property type="match status" value="1"/>
</dbReference>
<dbReference type="PANTHER" id="PTHR11571">
    <property type="entry name" value="GLUTATHIONE S-TRANSFERASE"/>
    <property type="match status" value="1"/>
</dbReference>
<accession>A0A9P1GI77</accession>
<gene>
    <name evidence="8" type="ORF">C1SCF055_LOCUS36538</name>
</gene>
<dbReference type="SFLD" id="SFLDS00019">
    <property type="entry name" value="Glutathione_Transferase_(cytos"/>
    <property type="match status" value="1"/>
</dbReference>
<feature type="domain" description="GST N-terminal" evidence="6">
    <location>
        <begin position="11"/>
        <end position="94"/>
    </location>
</feature>
<feature type="domain" description="GST C-terminal" evidence="7">
    <location>
        <begin position="96"/>
        <end position="236"/>
    </location>
</feature>
<name>A0A9P1GI77_9DINO</name>
<sequence>VGSRLDQLVSFGWGCGSTSMSRGAYVFRMILEYKEAKYVDKQYANGEEWFKDRKPAILALNPLANLPYLVDGDTCVCQTNAIMSYLGDKFDMNGTTEAQKIRTQELLCEIYDVRNSMIDLVYPFKRLVQDWPECDANQRGVRHQRQSKSLGTREADLDLRADNLSGGKWFVLQDGPGVADFHIWEMLDQHKMLSERIGGPDIFAEFPKCKAFYDAFKALPTLKNYFASEEQQDCEYLLCLSCRYMLSQFAIVASPTPRGPATYS</sequence>
<dbReference type="AlphaFoldDB" id="A0A9P1GI77"/>
<evidence type="ECO:0000313" key="8">
    <source>
        <dbReference type="EMBL" id="CAI4011367.1"/>
    </source>
</evidence>
<dbReference type="EMBL" id="CAMXCT020005090">
    <property type="protein sequence ID" value="CAL1164742.1"/>
    <property type="molecule type" value="Genomic_DNA"/>
</dbReference>
<dbReference type="SUPFAM" id="SSF52833">
    <property type="entry name" value="Thioredoxin-like"/>
    <property type="match status" value="1"/>
</dbReference>
<dbReference type="Pfam" id="PF02798">
    <property type="entry name" value="GST_N"/>
    <property type="match status" value="1"/>
</dbReference>
<dbReference type="EMBL" id="CAMXCT010005090">
    <property type="protein sequence ID" value="CAI4011367.1"/>
    <property type="molecule type" value="Genomic_DNA"/>
</dbReference>
<dbReference type="InterPro" id="IPR036249">
    <property type="entry name" value="Thioredoxin-like_sf"/>
</dbReference>
<keyword evidence="4" id="KW-0808">Transferase</keyword>
<protein>
    <recommendedName>
        <fullName evidence="3">glutathione transferase</fullName>
        <ecNumber evidence="3">2.5.1.18</ecNumber>
    </recommendedName>
</protein>
<reference evidence="9" key="2">
    <citation type="submission" date="2024-04" db="EMBL/GenBank/DDBJ databases">
        <authorList>
            <person name="Chen Y."/>
            <person name="Shah S."/>
            <person name="Dougan E. K."/>
            <person name="Thang M."/>
            <person name="Chan C."/>
        </authorList>
    </citation>
    <scope>NUCLEOTIDE SEQUENCE [LARGE SCALE GENOMIC DNA]</scope>
</reference>
<evidence type="ECO:0000256" key="3">
    <source>
        <dbReference type="ARBA" id="ARBA00012452"/>
    </source>
</evidence>
<proteinExistence type="inferred from homology"/>
<dbReference type="PROSITE" id="PS50405">
    <property type="entry name" value="GST_CTER"/>
    <property type="match status" value="1"/>
</dbReference>
<comment type="catalytic activity">
    <reaction evidence="5">
        <text>RX + glutathione = an S-substituted glutathione + a halide anion + H(+)</text>
        <dbReference type="Rhea" id="RHEA:16437"/>
        <dbReference type="ChEBI" id="CHEBI:15378"/>
        <dbReference type="ChEBI" id="CHEBI:16042"/>
        <dbReference type="ChEBI" id="CHEBI:17792"/>
        <dbReference type="ChEBI" id="CHEBI:57925"/>
        <dbReference type="ChEBI" id="CHEBI:90779"/>
        <dbReference type="EC" id="2.5.1.18"/>
    </reaction>
</comment>
<evidence type="ECO:0000256" key="5">
    <source>
        <dbReference type="ARBA" id="ARBA00047960"/>
    </source>
</evidence>
<dbReference type="InterPro" id="IPR050213">
    <property type="entry name" value="GST_superfamily"/>
</dbReference>
<dbReference type="InterPro" id="IPR004045">
    <property type="entry name" value="Glutathione_S-Trfase_N"/>
</dbReference>
<dbReference type="InterPro" id="IPR036282">
    <property type="entry name" value="Glutathione-S-Trfase_C_sf"/>
</dbReference>
<comment type="function">
    <text evidence="1">Conjugation of reduced glutathione to a wide number of exogenous and endogenous hydrophobic electrophiles.</text>
</comment>
<dbReference type="Gene3D" id="1.20.1050.10">
    <property type="match status" value="1"/>
</dbReference>
<dbReference type="GO" id="GO:0006749">
    <property type="term" value="P:glutathione metabolic process"/>
    <property type="evidence" value="ECO:0007669"/>
    <property type="project" value="TreeGrafter"/>
</dbReference>
<evidence type="ECO:0000256" key="4">
    <source>
        <dbReference type="ARBA" id="ARBA00022679"/>
    </source>
</evidence>
<dbReference type="InterPro" id="IPR040079">
    <property type="entry name" value="Glutathione_S-Trfase"/>
</dbReference>
<dbReference type="PROSITE" id="PS50404">
    <property type="entry name" value="GST_NTER"/>
    <property type="match status" value="1"/>
</dbReference>
<organism evidence="8">
    <name type="scientific">Cladocopium goreaui</name>
    <dbReference type="NCBI Taxonomy" id="2562237"/>
    <lineage>
        <taxon>Eukaryota</taxon>
        <taxon>Sar</taxon>
        <taxon>Alveolata</taxon>
        <taxon>Dinophyceae</taxon>
        <taxon>Suessiales</taxon>
        <taxon>Symbiodiniaceae</taxon>
        <taxon>Cladocopium</taxon>
    </lineage>
</organism>
<reference evidence="8" key="1">
    <citation type="submission" date="2022-10" db="EMBL/GenBank/DDBJ databases">
        <authorList>
            <person name="Chen Y."/>
            <person name="Dougan E. K."/>
            <person name="Chan C."/>
            <person name="Rhodes N."/>
            <person name="Thang M."/>
        </authorList>
    </citation>
    <scope>NUCLEOTIDE SEQUENCE</scope>
</reference>
<evidence type="ECO:0000259" key="6">
    <source>
        <dbReference type="PROSITE" id="PS50404"/>
    </source>
</evidence>
<dbReference type="Pfam" id="PF14497">
    <property type="entry name" value="GST_C_3"/>
    <property type="match status" value="1"/>
</dbReference>